<proteinExistence type="predicted"/>
<accession>A0A1G2MVY7</accession>
<sequence length="262" mass="31135">MPQKSKNNNESLVVEELKNKEKLLFFIHSQKFKKIEKDFIPISTELKRITQENIGLPKERLILLNNKMAEATECLRQVLRENHLPQHFSKSLFNYLVKDKMIFPMSRNFTIRVNPVIKLSPRGPLNYTDEIMLVTYSPLSTSEMRLAYKLLKYYWKTCFSHEVSKRTNLRDRDVDKKFLIEQAMRERRLKTEYAEDSYFDKVKRQYGEKTYKTTKKLNPKLVTIKAKKNTSNDVSKKFYGTKAKAGMVRVRFSRMNKRLNAT</sequence>
<dbReference type="Proteomes" id="UP000177943">
    <property type="component" value="Unassembled WGS sequence"/>
</dbReference>
<gene>
    <name evidence="1" type="ORF">A3D56_03360</name>
</gene>
<comment type="caution">
    <text evidence="1">The sequence shown here is derived from an EMBL/GenBank/DDBJ whole genome shotgun (WGS) entry which is preliminary data.</text>
</comment>
<dbReference type="AlphaFoldDB" id="A0A1G2MVY7"/>
<evidence type="ECO:0000313" key="2">
    <source>
        <dbReference type="Proteomes" id="UP000177943"/>
    </source>
</evidence>
<protein>
    <submittedName>
        <fullName evidence="1">Uncharacterized protein</fullName>
    </submittedName>
</protein>
<reference evidence="1 2" key="1">
    <citation type="journal article" date="2016" name="Nat. Commun.">
        <title>Thousands of microbial genomes shed light on interconnected biogeochemical processes in an aquifer system.</title>
        <authorList>
            <person name="Anantharaman K."/>
            <person name="Brown C.T."/>
            <person name="Hug L.A."/>
            <person name="Sharon I."/>
            <person name="Castelle C.J."/>
            <person name="Probst A.J."/>
            <person name="Thomas B.C."/>
            <person name="Singh A."/>
            <person name="Wilkins M.J."/>
            <person name="Karaoz U."/>
            <person name="Brodie E.L."/>
            <person name="Williams K.H."/>
            <person name="Hubbard S.S."/>
            <person name="Banfield J.F."/>
        </authorList>
    </citation>
    <scope>NUCLEOTIDE SEQUENCE [LARGE SCALE GENOMIC DNA]</scope>
</reference>
<organism evidence="1 2">
    <name type="scientific">Candidatus Taylorbacteria bacterium RIFCSPHIGHO2_02_FULL_45_35</name>
    <dbReference type="NCBI Taxonomy" id="1802311"/>
    <lineage>
        <taxon>Bacteria</taxon>
        <taxon>Candidatus Tayloriibacteriota</taxon>
    </lineage>
</organism>
<name>A0A1G2MVY7_9BACT</name>
<dbReference type="EMBL" id="MHRP01000021">
    <property type="protein sequence ID" value="OHA27131.1"/>
    <property type="molecule type" value="Genomic_DNA"/>
</dbReference>
<evidence type="ECO:0000313" key="1">
    <source>
        <dbReference type="EMBL" id="OHA27131.1"/>
    </source>
</evidence>